<feature type="transmembrane region" description="Helical" evidence="1">
    <location>
        <begin position="237"/>
        <end position="261"/>
    </location>
</feature>
<dbReference type="PANTHER" id="PTHR14911">
    <property type="entry name" value="THUMP DOMAIN-CONTAINING"/>
    <property type="match status" value="1"/>
</dbReference>
<comment type="caution">
    <text evidence="3">The sequence shown here is derived from an EMBL/GenBank/DDBJ whole genome shotgun (WGS) entry which is preliminary data.</text>
</comment>
<evidence type="ECO:0000259" key="2">
    <source>
        <dbReference type="Pfam" id="PF01170"/>
    </source>
</evidence>
<gene>
    <name evidence="3" type="ORF">ANN_15854</name>
</gene>
<dbReference type="InterPro" id="IPR029063">
    <property type="entry name" value="SAM-dependent_MTases_sf"/>
</dbReference>
<dbReference type="SUPFAM" id="SSF143437">
    <property type="entry name" value="THUMP domain-like"/>
    <property type="match status" value="1"/>
</dbReference>
<dbReference type="Gene3D" id="3.30.2130.30">
    <property type="match status" value="1"/>
</dbReference>
<protein>
    <recommendedName>
        <fullName evidence="2">Ribosomal RNA large subunit methyltransferase K/L-like methyltransferase domain-containing protein</fullName>
    </recommendedName>
</protein>
<sequence length="466" mass="52899">MDDMKEWRKNSYFCTVGNGMETFCLMELSNLKGTSVLEVTQGKIFFLSNCKPHILLSLKSIERLFVMVFHCKQFLCDTPKKAAFFTLKTHLERDIQWELCLQQWFLFQSYANYNNAPLHDDLLPAYSAIMKNHTKDFLESVNRDEQQPFHKKFRLDTTNDHLTFRVSCKSTGIVKRLYKPYILPQFIGYSFASVCGWKVDLRNPKMEIYVHANEEYFTIGLPVVPRPLSERRYLKHIALRSTVCYAMLLCVGSLVAGAVLLDPMCGAGTLITEAAMNFQAITVIGVDIDILQLKKANENVHSAIPTKSVVELIHADVAHLPLKNESVNCIVCDLPFGRKFGTPGEVKNLIPMALLEMNRILILSGRIVFLINEGLKDYLFHSISDLNNTIAFTETRKTSRKNEAVAFHSCDKEEIHPTLNGIASDEARIQWKNKENHTIKLGEIFASICVFEKCVVSGVNSNSVPT</sequence>
<reference evidence="3 4" key="1">
    <citation type="journal article" date="2022" name="Allergy">
        <title>Genome assembly and annotation of Periplaneta americana reveal a comprehensive cockroach allergen profile.</title>
        <authorList>
            <person name="Wang L."/>
            <person name="Xiong Q."/>
            <person name="Saelim N."/>
            <person name="Wang L."/>
            <person name="Nong W."/>
            <person name="Wan A.T."/>
            <person name="Shi M."/>
            <person name="Liu X."/>
            <person name="Cao Q."/>
            <person name="Hui J.H.L."/>
            <person name="Sookrung N."/>
            <person name="Leung T.F."/>
            <person name="Tungtrongchitr A."/>
            <person name="Tsui S.K.W."/>
        </authorList>
    </citation>
    <scope>NUCLEOTIDE SEQUENCE [LARGE SCALE GENOMIC DNA]</scope>
    <source>
        <strain evidence="3">PWHHKU_190912</strain>
    </source>
</reference>
<dbReference type="EMBL" id="JAJSOF020000027">
    <property type="protein sequence ID" value="KAJ4433545.1"/>
    <property type="molecule type" value="Genomic_DNA"/>
</dbReference>
<evidence type="ECO:0000313" key="4">
    <source>
        <dbReference type="Proteomes" id="UP001148838"/>
    </source>
</evidence>
<keyword evidence="1" id="KW-1133">Transmembrane helix</keyword>
<dbReference type="SUPFAM" id="SSF53335">
    <property type="entry name" value="S-adenosyl-L-methionine-dependent methyltransferases"/>
    <property type="match status" value="1"/>
</dbReference>
<dbReference type="Gene3D" id="3.40.50.150">
    <property type="entry name" value="Vaccinia Virus protein VP39"/>
    <property type="match status" value="1"/>
</dbReference>
<dbReference type="Proteomes" id="UP001148838">
    <property type="component" value="Unassembled WGS sequence"/>
</dbReference>
<proteinExistence type="predicted"/>
<name>A0ABQ8SJB2_PERAM</name>
<evidence type="ECO:0000313" key="3">
    <source>
        <dbReference type="EMBL" id="KAJ4433545.1"/>
    </source>
</evidence>
<dbReference type="Pfam" id="PF01170">
    <property type="entry name" value="UPF0020"/>
    <property type="match status" value="1"/>
</dbReference>
<accession>A0ABQ8SJB2</accession>
<dbReference type="PANTHER" id="PTHR14911:SF1">
    <property type="entry name" value="THUMP DOMAIN-CONTAINING PROTEIN 2"/>
    <property type="match status" value="1"/>
</dbReference>
<keyword evidence="4" id="KW-1185">Reference proteome</keyword>
<keyword evidence="1" id="KW-0472">Membrane</keyword>
<keyword evidence="1" id="KW-0812">Transmembrane</keyword>
<evidence type="ECO:0000256" key="1">
    <source>
        <dbReference type="SAM" id="Phobius"/>
    </source>
</evidence>
<dbReference type="InterPro" id="IPR000241">
    <property type="entry name" value="RlmKL-like_Mtase"/>
</dbReference>
<feature type="domain" description="Ribosomal RNA large subunit methyltransferase K/L-like methyltransferase" evidence="2">
    <location>
        <begin position="231"/>
        <end position="373"/>
    </location>
</feature>
<organism evidence="3 4">
    <name type="scientific">Periplaneta americana</name>
    <name type="common">American cockroach</name>
    <name type="synonym">Blatta americana</name>
    <dbReference type="NCBI Taxonomy" id="6978"/>
    <lineage>
        <taxon>Eukaryota</taxon>
        <taxon>Metazoa</taxon>
        <taxon>Ecdysozoa</taxon>
        <taxon>Arthropoda</taxon>
        <taxon>Hexapoda</taxon>
        <taxon>Insecta</taxon>
        <taxon>Pterygota</taxon>
        <taxon>Neoptera</taxon>
        <taxon>Polyneoptera</taxon>
        <taxon>Dictyoptera</taxon>
        <taxon>Blattodea</taxon>
        <taxon>Blattoidea</taxon>
        <taxon>Blattidae</taxon>
        <taxon>Blattinae</taxon>
        <taxon>Periplaneta</taxon>
    </lineage>
</organism>